<dbReference type="Proteomes" id="UP000593571">
    <property type="component" value="Unassembled WGS sequence"/>
</dbReference>
<dbReference type="Gene3D" id="1.25.40.770">
    <property type="entry name" value="TAF6, C-terminal HEAT repeat domain"/>
    <property type="match status" value="1"/>
</dbReference>
<dbReference type="PANTHER" id="PTHR10221">
    <property type="entry name" value="TRANSCRIPTION INITIATION FACTOR TFIID SUBUNIT 6"/>
    <property type="match status" value="1"/>
</dbReference>
<feature type="domain" description="TAF6 C-terminal HEAT repeat" evidence="7">
    <location>
        <begin position="1"/>
        <end position="110"/>
    </location>
</feature>
<keyword evidence="9" id="KW-1185">Reference proteome</keyword>
<evidence type="ECO:0000313" key="9">
    <source>
        <dbReference type="Proteomes" id="UP000593571"/>
    </source>
</evidence>
<dbReference type="GO" id="GO:0046695">
    <property type="term" value="C:SLIK (SAGA-like) complex"/>
    <property type="evidence" value="ECO:0007669"/>
    <property type="project" value="InterPro"/>
</dbReference>
<dbReference type="Pfam" id="PF07571">
    <property type="entry name" value="TAF6_C"/>
    <property type="match status" value="1"/>
</dbReference>
<gene>
    <name evidence="8" type="ORF">HJG63_018853</name>
</gene>
<dbReference type="AlphaFoldDB" id="A0A7J8F428"/>
<feature type="compositionally biased region" description="Low complexity" evidence="6">
    <location>
        <begin position="386"/>
        <end position="399"/>
    </location>
</feature>
<evidence type="ECO:0000256" key="3">
    <source>
        <dbReference type="ARBA" id="ARBA00023015"/>
    </source>
</evidence>
<comment type="caution">
    <text evidence="8">The sequence shown here is derived from an EMBL/GenBank/DDBJ whole genome shotgun (WGS) entry which is preliminary data.</text>
</comment>
<name>A0A7J8F428_ROUAE</name>
<feature type="compositionally biased region" description="Low complexity" evidence="6">
    <location>
        <begin position="263"/>
        <end position="295"/>
    </location>
</feature>
<evidence type="ECO:0000256" key="6">
    <source>
        <dbReference type="SAM" id="MobiDB-lite"/>
    </source>
</evidence>
<dbReference type="GO" id="GO:0016251">
    <property type="term" value="F:RNA polymerase II general transcription initiation factor activity"/>
    <property type="evidence" value="ECO:0007669"/>
    <property type="project" value="InterPro"/>
</dbReference>
<reference evidence="8 9" key="1">
    <citation type="journal article" date="2020" name="Nature">
        <title>Six reference-quality genomes reveal evolution of bat adaptations.</title>
        <authorList>
            <person name="Jebb D."/>
            <person name="Huang Z."/>
            <person name="Pippel M."/>
            <person name="Hughes G.M."/>
            <person name="Lavrichenko K."/>
            <person name="Devanna P."/>
            <person name="Winkler S."/>
            <person name="Jermiin L.S."/>
            <person name="Skirmuntt E.C."/>
            <person name="Katzourakis A."/>
            <person name="Burkitt-Gray L."/>
            <person name="Ray D.A."/>
            <person name="Sullivan K.A.M."/>
            <person name="Roscito J.G."/>
            <person name="Kirilenko B.M."/>
            <person name="Davalos L.M."/>
            <person name="Corthals A.P."/>
            <person name="Power M.L."/>
            <person name="Jones G."/>
            <person name="Ransome R.D."/>
            <person name="Dechmann D.K.N."/>
            <person name="Locatelli A.G."/>
            <person name="Puechmaille S.J."/>
            <person name="Fedrigo O."/>
            <person name="Jarvis E.D."/>
            <person name="Hiller M."/>
            <person name="Vernes S.C."/>
            <person name="Myers E.W."/>
            <person name="Teeling E.C."/>
        </authorList>
    </citation>
    <scope>NUCLEOTIDE SEQUENCE [LARGE SCALE GENOMIC DNA]</scope>
    <source>
        <strain evidence="8">MRouAeg1</strain>
        <tissue evidence="8">Muscle</tissue>
    </source>
</reference>
<dbReference type="InterPro" id="IPR046344">
    <property type="entry name" value="TAF6_C_sf"/>
</dbReference>
<comment type="subcellular location">
    <subcellularLocation>
        <location evidence="1">Nucleus</location>
    </subcellularLocation>
</comment>
<keyword evidence="5" id="KW-0539">Nucleus</keyword>
<keyword evidence="3" id="KW-0805">Transcription regulation</keyword>
<proteinExistence type="inferred from homology"/>
<evidence type="ECO:0000256" key="5">
    <source>
        <dbReference type="ARBA" id="ARBA00023242"/>
    </source>
</evidence>
<dbReference type="PANTHER" id="PTHR10221:SF9">
    <property type="entry name" value="TRANSCRIPTION INITIATION FACTOR TFIID SUBUNIT 6"/>
    <property type="match status" value="1"/>
</dbReference>
<evidence type="ECO:0000256" key="4">
    <source>
        <dbReference type="ARBA" id="ARBA00023163"/>
    </source>
</evidence>
<evidence type="ECO:0000256" key="2">
    <source>
        <dbReference type="ARBA" id="ARBA00007688"/>
    </source>
</evidence>
<dbReference type="InterPro" id="IPR011442">
    <property type="entry name" value="TAF6_C"/>
</dbReference>
<keyword evidence="4" id="KW-0804">Transcription</keyword>
<feature type="region of interest" description="Disordered" evidence="6">
    <location>
        <begin position="245"/>
        <end position="295"/>
    </location>
</feature>
<dbReference type="CDD" id="cd08050">
    <property type="entry name" value="TAF6C"/>
    <property type="match status" value="1"/>
</dbReference>
<dbReference type="GO" id="GO:0003713">
    <property type="term" value="F:transcription coactivator activity"/>
    <property type="evidence" value="ECO:0007669"/>
    <property type="project" value="TreeGrafter"/>
</dbReference>
<dbReference type="GO" id="GO:0051123">
    <property type="term" value="P:RNA polymerase II preinitiation complex assembly"/>
    <property type="evidence" value="ECO:0007669"/>
    <property type="project" value="TreeGrafter"/>
</dbReference>
<sequence length="399" mass="41756">MLPRFSTFISEGVRVNVVQNNLALLIYLMRMVKALMDNPTLYLEKYVHELIPAVMTCIVSRQLCLRPDVDNHWALRDFAARLVAQICKHFSTTTNNIQSRITKTFTKVIKTLILPRLQQEGERIRSVLDGPVLSNIDRIGADHVQSLLLKHCAPVLAKLRPPPDNQDAYRGEFGSLGPLLCSHVVKARAQAALQAQQVNRTTLTITQPRPTLTLSQAPQPGPRTPGLLKVPGSIALPVQTLVSARAAAPPQPSPPPTKFIVMSSSSSASSTQQVLSLSTSAPGSGSTTTSPVTTTVPSVQPIVKLVSTATAAPPSTAPSGPGSVQKYIVVSLPPTGEGKGGPTSHPSPVPPPSSAPSPLGGSALCGGKQEAGDSPPPAPGTPKANGSQPPGSGSPQPAP</sequence>
<evidence type="ECO:0000313" key="8">
    <source>
        <dbReference type="EMBL" id="KAF6442507.1"/>
    </source>
</evidence>
<organism evidence="8 9">
    <name type="scientific">Rousettus aegyptiacus</name>
    <name type="common">Egyptian fruit bat</name>
    <name type="synonym">Pteropus aegyptiacus</name>
    <dbReference type="NCBI Taxonomy" id="9407"/>
    <lineage>
        <taxon>Eukaryota</taxon>
        <taxon>Metazoa</taxon>
        <taxon>Chordata</taxon>
        <taxon>Craniata</taxon>
        <taxon>Vertebrata</taxon>
        <taxon>Euteleostomi</taxon>
        <taxon>Mammalia</taxon>
        <taxon>Eutheria</taxon>
        <taxon>Laurasiatheria</taxon>
        <taxon>Chiroptera</taxon>
        <taxon>Yinpterochiroptera</taxon>
        <taxon>Pteropodoidea</taxon>
        <taxon>Pteropodidae</taxon>
        <taxon>Rousettinae</taxon>
        <taxon>Rousettus</taxon>
    </lineage>
</organism>
<protein>
    <submittedName>
        <fullName evidence="8">TATA-box binding protein associated factor 6</fullName>
    </submittedName>
</protein>
<comment type="similarity">
    <text evidence="2">Belongs to the TAF6 family.</text>
</comment>
<evidence type="ECO:0000259" key="7">
    <source>
        <dbReference type="Pfam" id="PF07571"/>
    </source>
</evidence>
<evidence type="ECO:0000256" key="1">
    <source>
        <dbReference type="ARBA" id="ARBA00004123"/>
    </source>
</evidence>
<dbReference type="InterPro" id="IPR037796">
    <property type="entry name" value="TAF6"/>
</dbReference>
<feature type="region of interest" description="Disordered" evidence="6">
    <location>
        <begin position="332"/>
        <end position="399"/>
    </location>
</feature>
<feature type="compositionally biased region" description="Pro residues" evidence="6">
    <location>
        <begin position="345"/>
        <end position="355"/>
    </location>
</feature>
<accession>A0A7J8F428</accession>
<dbReference type="GO" id="GO:0005669">
    <property type="term" value="C:transcription factor TFIID complex"/>
    <property type="evidence" value="ECO:0007669"/>
    <property type="project" value="InterPro"/>
</dbReference>
<dbReference type="EMBL" id="JACASE010000008">
    <property type="protein sequence ID" value="KAF6442507.1"/>
    <property type="molecule type" value="Genomic_DNA"/>
</dbReference>
<dbReference type="FunFam" id="1.25.40.770:FF:000001">
    <property type="entry name" value="Transcription initiation factor TFIID subunit 6"/>
    <property type="match status" value="1"/>
</dbReference>
<dbReference type="GO" id="GO:0000124">
    <property type="term" value="C:SAGA complex"/>
    <property type="evidence" value="ECO:0007669"/>
    <property type="project" value="InterPro"/>
</dbReference>